<dbReference type="OrthoDB" id="5365701at2759"/>
<dbReference type="AlphaFoldDB" id="A0A9K3L7M3"/>
<comment type="cofactor">
    <cofactor evidence="2">
        <name>Mg(2+)</name>
        <dbReference type="ChEBI" id="CHEBI:18420"/>
    </cofactor>
</comment>
<dbReference type="FunFam" id="3.40.50.720:FF:000182">
    <property type="entry name" value="NAD-dependent malic enzyme"/>
    <property type="match status" value="1"/>
</dbReference>
<evidence type="ECO:0000256" key="3">
    <source>
        <dbReference type="ARBA" id="ARBA00008785"/>
    </source>
</evidence>
<evidence type="ECO:0000259" key="8">
    <source>
        <dbReference type="SMART" id="SM01274"/>
    </source>
</evidence>
<sequence length="661" mass="73536">MFRSTAKLTRQLLQSSRMLTSSLSSSSSTFAKSRLFPASAAVTCQSWKVAHLSTAPNNSDDEYDNNDDILTTPPSRSHVNPWEEPEDMPTSGEWEGCKRGFMKPIQISARGVEILHSPLYNKGTAFKSGERDRLRFRGLLPHRVMNINKQKERFLIGLRELESNIRKNIMLEDLHDRNETLYHRILVDHIEEMAPLIYTPTVGQACQELSARFRRPRGMYFTEEDRGHMAAMVYNWPHNDVRVIVVTDGSRILGLGDLGANGMGIPVGKLSLYCAAGGIAPHRVLPVVLDVGTDNQELLNDEFYLGVQKPRLRGKEYFHLVDEFMNAVRYRWPRVLVQFEDFDSSVAQRLLDKYRNTHLCFNDDIQGTGATSLAGLMGALRAKGEDVNSLGDQRILIAGAGSAGIGIAQVLYQAMLEQGYSESQAKDAFYVVDQHGLLGKERMATLNPEQQAFARDVDSGLPLLDVVKKYKPTMLVGVTAVGGLFTEGLVREMASHVERPVIFPLSNPTTKAECTAEQAFEWTDGRCVFASGSPFDPVEMEDGRIFSTSQCNNMYVFPGIGLGATICGAKKVTDRMLYVAAKALAECLTPEDAARGQVFPHISKIRSVSHAVAVAVIEEAIREGINTKVSPDDAKNLKAYVDRKMYYPEYVPLIEKRTISI</sequence>
<feature type="domain" description="Malic enzyme NAD-binding" evidence="7">
    <location>
        <begin position="365"/>
        <end position="621"/>
    </location>
</feature>
<evidence type="ECO:0000256" key="2">
    <source>
        <dbReference type="ARBA" id="ARBA00001946"/>
    </source>
</evidence>
<accession>A0A9K3L7M3</accession>
<evidence type="ECO:0000313" key="10">
    <source>
        <dbReference type="Proteomes" id="UP000693970"/>
    </source>
</evidence>
<dbReference type="Proteomes" id="UP000693970">
    <property type="component" value="Unassembled WGS sequence"/>
</dbReference>
<reference evidence="9" key="2">
    <citation type="submission" date="2021-04" db="EMBL/GenBank/DDBJ databases">
        <authorList>
            <person name="Podell S."/>
        </authorList>
    </citation>
    <scope>NUCLEOTIDE SEQUENCE</scope>
    <source>
        <strain evidence="9">Hildebrandi</strain>
    </source>
</reference>
<name>A0A9K3L7M3_9STRA</name>
<dbReference type="PANTHER" id="PTHR23406">
    <property type="entry name" value="MALIC ENZYME-RELATED"/>
    <property type="match status" value="1"/>
</dbReference>
<comment type="similarity">
    <text evidence="3">Belongs to the malic enzymes family.</text>
</comment>
<comment type="cofactor">
    <cofactor evidence="1">
        <name>Mn(2+)</name>
        <dbReference type="ChEBI" id="CHEBI:29035"/>
    </cofactor>
</comment>
<keyword evidence="10" id="KW-1185">Reference proteome</keyword>
<evidence type="ECO:0000256" key="6">
    <source>
        <dbReference type="SAM" id="MobiDB-lite"/>
    </source>
</evidence>
<evidence type="ECO:0000313" key="9">
    <source>
        <dbReference type="EMBL" id="KAG7356400.1"/>
    </source>
</evidence>
<dbReference type="InterPro" id="IPR012302">
    <property type="entry name" value="Malic_NAD-bd"/>
</dbReference>
<dbReference type="GO" id="GO:0004471">
    <property type="term" value="F:malate dehydrogenase (decarboxylating) (NAD+) activity"/>
    <property type="evidence" value="ECO:0007669"/>
    <property type="project" value="TreeGrafter"/>
</dbReference>
<keyword evidence="5" id="KW-0560">Oxidoreductase</keyword>
<evidence type="ECO:0000256" key="1">
    <source>
        <dbReference type="ARBA" id="ARBA00001936"/>
    </source>
</evidence>
<comment type="caution">
    <text evidence="9">The sequence shown here is derived from an EMBL/GenBank/DDBJ whole genome shotgun (WGS) entry which is preliminary data.</text>
</comment>
<dbReference type="InterPro" id="IPR001891">
    <property type="entry name" value="Malic_OxRdtase"/>
</dbReference>
<dbReference type="GO" id="GO:0005739">
    <property type="term" value="C:mitochondrion"/>
    <property type="evidence" value="ECO:0007669"/>
    <property type="project" value="TreeGrafter"/>
</dbReference>
<dbReference type="EMBL" id="JAGRRH010000015">
    <property type="protein sequence ID" value="KAG7356400.1"/>
    <property type="molecule type" value="Genomic_DNA"/>
</dbReference>
<dbReference type="GO" id="GO:0051287">
    <property type="term" value="F:NAD binding"/>
    <property type="evidence" value="ECO:0007669"/>
    <property type="project" value="InterPro"/>
</dbReference>
<reference evidence="9" key="1">
    <citation type="journal article" date="2021" name="Sci. Rep.">
        <title>Diploid genomic architecture of Nitzschia inconspicua, an elite biomass production diatom.</title>
        <authorList>
            <person name="Oliver A."/>
            <person name="Podell S."/>
            <person name="Pinowska A."/>
            <person name="Traller J.C."/>
            <person name="Smith S.R."/>
            <person name="McClure R."/>
            <person name="Beliaev A."/>
            <person name="Bohutskyi P."/>
            <person name="Hill E.A."/>
            <person name="Rabines A."/>
            <person name="Zheng H."/>
            <person name="Allen L.Z."/>
            <person name="Kuo A."/>
            <person name="Grigoriev I.V."/>
            <person name="Allen A.E."/>
            <person name="Hazlebeck D."/>
            <person name="Allen E.E."/>
        </authorList>
    </citation>
    <scope>NUCLEOTIDE SEQUENCE</scope>
    <source>
        <strain evidence="9">Hildebrandi</strain>
    </source>
</reference>
<gene>
    <name evidence="9" type="ORF">IV203_001086</name>
</gene>
<dbReference type="NCBIfam" id="NF010052">
    <property type="entry name" value="PRK13529.1"/>
    <property type="match status" value="1"/>
</dbReference>
<protein>
    <submittedName>
        <fullName evidence="9">Malic enzyme</fullName>
    </submittedName>
</protein>
<proteinExistence type="inferred from homology"/>
<dbReference type="CDD" id="cd05312">
    <property type="entry name" value="NAD_bind_1_malic_enz"/>
    <property type="match status" value="1"/>
</dbReference>
<dbReference type="SMART" id="SM01274">
    <property type="entry name" value="malic"/>
    <property type="match status" value="1"/>
</dbReference>
<dbReference type="GO" id="GO:0006108">
    <property type="term" value="P:malate metabolic process"/>
    <property type="evidence" value="ECO:0007669"/>
    <property type="project" value="TreeGrafter"/>
</dbReference>
<dbReference type="PANTHER" id="PTHR23406:SF32">
    <property type="entry name" value="NADP-DEPENDENT MALIC ENZYME"/>
    <property type="match status" value="1"/>
</dbReference>
<evidence type="ECO:0000256" key="4">
    <source>
        <dbReference type="ARBA" id="ARBA00022723"/>
    </source>
</evidence>
<organism evidence="9 10">
    <name type="scientific">Nitzschia inconspicua</name>
    <dbReference type="NCBI Taxonomy" id="303405"/>
    <lineage>
        <taxon>Eukaryota</taxon>
        <taxon>Sar</taxon>
        <taxon>Stramenopiles</taxon>
        <taxon>Ochrophyta</taxon>
        <taxon>Bacillariophyta</taxon>
        <taxon>Bacillariophyceae</taxon>
        <taxon>Bacillariophycidae</taxon>
        <taxon>Bacillariales</taxon>
        <taxon>Bacillariaceae</taxon>
        <taxon>Nitzschia</taxon>
    </lineage>
</organism>
<feature type="domain" description="Malic enzyme N-terminal" evidence="8">
    <location>
        <begin position="175"/>
        <end position="355"/>
    </location>
</feature>
<dbReference type="SMART" id="SM00919">
    <property type="entry name" value="Malic_M"/>
    <property type="match status" value="1"/>
</dbReference>
<keyword evidence="4" id="KW-0479">Metal-binding</keyword>
<dbReference type="Pfam" id="PF00390">
    <property type="entry name" value="malic"/>
    <property type="match status" value="1"/>
</dbReference>
<evidence type="ECO:0000256" key="5">
    <source>
        <dbReference type="ARBA" id="ARBA00023002"/>
    </source>
</evidence>
<dbReference type="PIRSF" id="PIRSF000106">
    <property type="entry name" value="ME"/>
    <property type="match status" value="1"/>
</dbReference>
<evidence type="ECO:0000259" key="7">
    <source>
        <dbReference type="SMART" id="SM00919"/>
    </source>
</evidence>
<feature type="region of interest" description="Disordered" evidence="6">
    <location>
        <begin position="55"/>
        <end position="95"/>
    </location>
</feature>
<dbReference type="InterPro" id="IPR012301">
    <property type="entry name" value="Malic_N_dom"/>
</dbReference>
<dbReference type="Pfam" id="PF03949">
    <property type="entry name" value="Malic_M"/>
    <property type="match status" value="1"/>
</dbReference>
<dbReference type="GO" id="GO:0046872">
    <property type="term" value="F:metal ion binding"/>
    <property type="evidence" value="ECO:0007669"/>
    <property type="project" value="UniProtKB-KW"/>
</dbReference>